<sequence>MKRLTLTRMALGSLRGQKKRYFALASGIFLAVFFATALVLASASLGKTMQDDYRARMGEQDVALINIDATEETIRQTGIAQRVGTVEVFGEIAASPEADAARVTFGRYDET</sequence>
<evidence type="ECO:0000313" key="2">
    <source>
        <dbReference type="EMBL" id="HIS92120.1"/>
    </source>
</evidence>
<organism evidence="2 3">
    <name type="scientific">Candidatus Alectryocaccomicrobium excrementavium</name>
    <dbReference type="NCBI Taxonomy" id="2840668"/>
    <lineage>
        <taxon>Bacteria</taxon>
        <taxon>Bacillati</taxon>
        <taxon>Bacillota</taxon>
        <taxon>Clostridia</taxon>
        <taxon>Candidatus Alectryocaccomicrobium</taxon>
    </lineage>
</organism>
<name>A0A9D1G090_9FIRM</name>
<evidence type="ECO:0000313" key="3">
    <source>
        <dbReference type="Proteomes" id="UP000824140"/>
    </source>
</evidence>
<dbReference type="Proteomes" id="UP000824140">
    <property type="component" value="Unassembled WGS sequence"/>
</dbReference>
<keyword evidence="1" id="KW-0812">Transmembrane</keyword>
<feature type="transmembrane region" description="Helical" evidence="1">
    <location>
        <begin position="21"/>
        <end position="45"/>
    </location>
</feature>
<reference evidence="2" key="2">
    <citation type="journal article" date="2021" name="PeerJ">
        <title>Extensive microbial diversity within the chicken gut microbiome revealed by metagenomics and culture.</title>
        <authorList>
            <person name="Gilroy R."/>
            <person name="Ravi A."/>
            <person name="Getino M."/>
            <person name="Pursley I."/>
            <person name="Horton D.L."/>
            <person name="Alikhan N.F."/>
            <person name="Baker D."/>
            <person name="Gharbi K."/>
            <person name="Hall N."/>
            <person name="Watson M."/>
            <person name="Adriaenssens E.M."/>
            <person name="Foster-Nyarko E."/>
            <person name="Jarju S."/>
            <person name="Secka A."/>
            <person name="Antonio M."/>
            <person name="Oren A."/>
            <person name="Chaudhuri R.R."/>
            <person name="La Ragione R."/>
            <person name="Hildebrand F."/>
            <person name="Pallen M.J."/>
        </authorList>
    </citation>
    <scope>NUCLEOTIDE SEQUENCE</scope>
    <source>
        <strain evidence="2">13766</strain>
    </source>
</reference>
<gene>
    <name evidence="2" type="ORF">IAA84_03795</name>
</gene>
<dbReference type="EMBL" id="DVJN01000077">
    <property type="protein sequence ID" value="HIS92120.1"/>
    <property type="molecule type" value="Genomic_DNA"/>
</dbReference>
<evidence type="ECO:0000256" key="1">
    <source>
        <dbReference type="SAM" id="Phobius"/>
    </source>
</evidence>
<accession>A0A9D1G090</accession>
<proteinExistence type="predicted"/>
<reference evidence="2" key="1">
    <citation type="submission" date="2020-10" db="EMBL/GenBank/DDBJ databases">
        <authorList>
            <person name="Gilroy R."/>
        </authorList>
    </citation>
    <scope>NUCLEOTIDE SEQUENCE</scope>
    <source>
        <strain evidence="2">13766</strain>
    </source>
</reference>
<dbReference type="AlphaFoldDB" id="A0A9D1G090"/>
<feature type="non-terminal residue" evidence="2">
    <location>
        <position position="111"/>
    </location>
</feature>
<comment type="caution">
    <text evidence="2">The sequence shown here is derived from an EMBL/GenBank/DDBJ whole genome shotgun (WGS) entry which is preliminary data.</text>
</comment>
<keyword evidence="1" id="KW-0472">Membrane</keyword>
<keyword evidence="1" id="KW-1133">Transmembrane helix</keyword>
<protein>
    <submittedName>
        <fullName evidence="2">Uncharacterized protein</fullName>
    </submittedName>
</protein>